<dbReference type="Pfam" id="PF02457">
    <property type="entry name" value="DAC"/>
    <property type="match status" value="1"/>
</dbReference>
<keyword evidence="3" id="KW-0808">Transferase</keyword>
<organism evidence="12">
    <name type="scientific">marine metagenome</name>
    <dbReference type="NCBI Taxonomy" id="408172"/>
    <lineage>
        <taxon>unclassified sequences</taxon>
        <taxon>metagenomes</taxon>
        <taxon>ecological metagenomes</taxon>
    </lineage>
</organism>
<dbReference type="PANTHER" id="PTHR34185:SF1">
    <property type="entry name" value="DIADENYLATE CYCLASE"/>
    <property type="match status" value="1"/>
</dbReference>
<evidence type="ECO:0000256" key="9">
    <source>
        <dbReference type="ARBA" id="ARBA00023136"/>
    </source>
</evidence>
<dbReference type="InterPro" id="IPR003390">
    <property type="entry name" value="DNA_integrity_scan_DisA_N"/>
</dbReference>
<keyword evidence="7" id="KW-0067">ATP-binding</keyword>
<sequence>MTLIDVIDIILVTWIFIKVYQYFRETRAGQMLIGLVILLISSFLFNSFGLSAMSWLVNQFQTVWVVAFVILFQPEIRRLLIYVGQTRFFQRIFMMGTSRSLEAVVEASLILAEKKWGALIVIQRETGLRSYKEAGTPLKAEVSTPLLMSIFNPGSPMHDGAVILQNTLLEAAGCILPLTESPMVLPEMGTRHRAALGITEESDAIVVVVSEERGTISTAENGRFTHLDMDEMKLRRYLNERLFISSGD</sequence>
<evidence type="ECO:0000256" key="6">
    <source>
        <dbReference type="ARBA" id="ARBA00022741"/>
    </source>
</evidence>
<dbReference type="InterPro" id="IPR034701">
    <property type="entry name" value="CdaA"/>
</dbReference>
<reference evidence="12" key="1">
    <citation type="submission" date="2018-05" db="EMBL/GenBank/DDBJ databases">
        <authorList>
            <person name="Lanie J.A."/>
            <person name="Ng W.-L."/>
            <person name="Kazmierczak K.M."/>
            <person name="Andrzejewski T.M."/>
            <person name="Davidsen T.M."/>
            <person name="Wayne K.J."/>
            <person name="Tettelin H."/>
            <person name="Glass J.I."/>
            <person name="Rusch D."/>
            <person name="Podicherti R."/>
            <person name="Tsui H.-C.T."/>
            <person name="Winkler M.E."/>
        </authorList>
    </citation>
    <scope>NUCLEOTIDE SEQUENCE</scope>
</reference>
<dbReference type="PROSITE" id="PS51794">
    <property type="entry name" value="DAC"/>
    <property type="match status" value="1"/>
</dbReference>
<dbReference type="Pfam" id="PF19293">
    <property type="entry name" value="CdaA_N"/>
    <property type="match status" value="1"/>
</dbReference>
<evidence type="ECO:0000256" key="7">
    <source>
        <dbReference type="ARBA" id="ARBA00022840"/>
    </source>
</evidence>
<keyword evidence="4 10" id="KW-0812">Transmembrane</keyword>
<protein>
    <recommendedName>
        <fullName evidence="11">DAC domain-containing protein</fullName>
    </recommendedName>
</protein>
<feature type="transmembrane region" description="Helical" evidence="10">
    <location>
        <begin position="63"/>
        <end position="84"/>
    </location>
</feature>
<proteinExistence type="inferred from homology"/>
<evidence type="ECO:0000259" key="11">
    <source>
        <dbReference type="PROSITE" id="PS51794"/>
    </source>
</evidence>
<keyword evidence="8 10" id="KW-1133">Transmembrane helix</keyword>
<dbReference type="SUPFAM" id="SSF143597">
    <property type="entry name" value="YojJ-like"/>
    <property type="match status" value="1"/>
</dbReference>
<dbReference type="InterPro" id="IPR014046">
    <property type="entry name" value="C-di-AMP_synthase"/>
</dbReference>
<keyword evidence="9 10" id="KW-0472">Membrane</keyword>
<dbReference type="GO" id="GO:0106408">
    <property type="term" value="F:diadenylate cyclase activity"/>
    <property type="evidence" value="ECO:0007669"/>
    <property type="project" value="UniProtKB-EC"/>
</dbReference>
<keyword evidence="6" id="KW-0547">Nucleotide-binding</keyword>
<dbReference type="InterPro" id="IPR050338">
    <property type="entry name" value="DisA"/>
</dbReference>
<dbReference type="GO" id="GO:0005524">
    <property type="term" value="F:ATP binding"/>
    <property type="evidence" value="ECO:0007669"/>
    <property type="project" value="UniProtKB-KW"/>
</dbReference>
<dbReference type="HAMAP" id="MF_01499">
    <property type="entry name" value="DacA"/>
    <property type="match status" value="1"/>
</dbReference>
<dbReference type="InterPro" id="IPR036888">
    <property type="entry name" value="DNA_integrity_DisA_N_sf"/>
</dbReference>
<dbReference type="PIRSF" id="PIRSF004793">
    <property type="entry name" value="UCP004793"/>
    <property type="match status" value="1"/>
</dbReference>
<dbReference type="AlphaFoldDB" id="A0A381T3U4"/>
<feature type="transmembrane region" description="Helical" evidence="10">
    <location>
        <begin position="35"/>
        <end position="57"/>
    </location>
</feature>
<evidence type="ECO:0000256" key="2">
    <source>
        <dbReference type="ARBA" id="ARBA00022475"/>
    </source>
</evidence>
<evidence type="ECO:0000256" key="10">
    <source>
        <dbReference type="SAM" id="Phobius"/>
    </source>
</evidence>
<comment type="catalytic activity">
    <reaction evidence="1">
        <text>2 ATP = 3',3'-c-di-AMP + 2 diphosphate</text>
        <dbReference type="Rhea" id="RHEA:35655"/>
        <dbReference type="ChEBI" id="CHEBI:30616"/>
        <dbReference type="ChEBI" id="CHEBI:33019"/>
        <dbReference type="ChEBI" id="CHEBI:71500"/>
        <dbReference type="EC" id="2.7.7.85"/>
    </reaction>
</comment>
<dbReference type="InterPro" id="IPR045585">
    <property type="entry name" value="CdaA_N"/>
</dbReference>
<dbReference type="EMBL" id="UINC01003987">
    <property type="protein sequence ID" value="SVA10890.1"/>
    <property type="molecule type" value="Genomic_DNA"/>
</dbReference>
<gene>
    <name evidence="12" type="ORF">METZ01_LOCUS63744</name>
</gene>
<dbReference type="NCBIfam" id="TIGR00159">
    <property type="entry name" value="diadenylate cyclase CdaA"/>
    <property type="match status" value="1"/>
</dbReference>
<dbReference type="GO" id="GO:0004016">
    <property type="term" value="F:adenylate cyclase activity"/>
    <property type="evidence" value="ECO:0007669"/>
    <property type="project" value="InterPro"/>
</dbReference>
<evidence type="ECO:0000256" key="5">
    <source>
        <dbReference type="ARBA" id="ARBA00022695"/>
    </source>
</evidence>
<dbReference type="Gene3D" id="3.40.1700.10">
    <property type="entry name" value="DNA integrity scanning protein, DisA, N-terminal domain"/>
    <property type="match status" value="1"/>
</dbReference>
<feature type="transmembrane region" description="Helical" evidence="10">
    <location>
        <begin position="6"/>
        <end position="23"/>
    </location>
</feature>
<evidence type="ECO:0000256" key="8">
    <source>
        <dbReference type="ARBA" id="ARBA00022989"/>
    </source>
</evidence>
<feature type="domain" description="DAC" evidence="11">
    <location>
        <begin position="73"/>
        <end position="231"/>
    </location>
</feature>
<evidence type="ECO:0000313" key="12">
    <source>
        <dbReference type="EMBL" id="SVA10890.1"/>
    </source>
</evidence>
<keyword evidence="2" id="KW-1003">Cell membrane</keyword>
<accession>A0A381T3U4</accession>
<dbReference type="PANTHER" id="PTHR34185">
    <property type="entry name" value="DIADENYLATE CYCLASE"/>
    <property type="match status" value="1"/>
</dbReference>
<evidence type="ECO:0000256" key="4">
    <source>
        <dbReference type="ARBA" id="ARBA00022692"/>
    </source>
</evidence>
<keyword evidence="5" id="KW-0548">Nucleotidyltransferase</keyword>
<evidence type="ECO:0000256" key="1">
    <source>
        <dbReference type="ARBA" id="ARBA00000877"/>
    </source>
</evidence>
<dbReference type="GO" id="GO:0006171">
    <property type="term" value="P:cAMP biosynthetic process"/>
    <property type="evidence" value="ECO:0007669"/>
    <property type="project" value="InterPro"/>
</dbReference>
<evidence type="ECO:0000256" key="3">
    <source>
        <dbReference type="ARBA" id="ARBA00022679"/>
    </source>
</evidence>
<name>A0A381T3U4_9ZZZZ</name>